<protein>
    <submittedName>
        <fullName evidence="3">Uncharacterized protein LOC108877937</fullName>
    </submittedName>
</protein>
<sequence>MLAQMETMAYVTEIRLSGGRGAWSGVAPSSCPEVDLEVIEEYLQEHSLEVQPAHTPVSPPSTVGQQTHTHPHQGARIIENNWSGQHAYEWHCDSHTRNKEYEEQAPPPAWPSHHDNQWEHIAYSYGGPAYIDSDSQSSSSQYQEYQDSPSPSSDRGGRMDRDSLPLAPLSVGKRKERLFQFLFEMLQTPSMRSCIWWVQSSSWHLSVLFPKQGAPGAAVGTAKGESQDHDLPEDGASTEELLPHRRDSEGEEEAHVSL</sequence>
<name>A0AAJ7PGM5_LATCA</name>
<organism evidence="2 3">
    <name type="scientific">Lates calcarifer</name>
    <name type="common">Barramundi</name>
    <name type="synonym">Holocentrus calcarifer</name>
    <dbReference type="NCBI Taxonomy" id="8187"/>
    <lineage>
        <taxon>Eukaryota</taxon>
        <taxon>Metazoa</taxon>
        <taxon>Chordata</taxon>
        <taxon>Craniata</taxon>
        <taxon>Vertebrata</taxon>
        <taxon>Euteleostomi</taxon>
        <taxon>Actinopterygii</taxon>
        <taxon>Neopterygii</taxon>
        <taxon>Teleostei</taxon>
        <taxon>Neoteleostei</taxon>
        <taxon>Acanthomorphata</taxon>
        <taxon>Carangaria</taxon>
        <taxon>Carangaria incertae sedis</taxon>
        <taxon>Centropomidae</taxon>
        <taxon>Lates</taxon>
    </lineage>
</organism>
<accession>A0AAJ7PGM5</accession>
<dbReference type="GeneID" id="108877937"/>
<reference evidence="3" key="1">
    <citation type="submission" date="2025-08" db="UniProtKB">
        <authorList>
            <consortium name="RefSeq"/>
        </authorList>
    </citation>
    <scope>IDENTIFICATION</scope>
    <source>
        <tissue evidence="3">Brain</tissue>
    </source>
</reference>
<dbReference type="RefSeq" id="XP_018523709.1">
    <property type="nucleotide sequence ID" value="XM_018668193.2"/>
</dbReference>
<evidence type="ECO:0000256" key="1">
    <source>
        <dbReference type="SAM" id="MobiDB-lite"/>
    </source>
</evidence>
<gene>
    <name evidence="3" type="primary">LOC108877937</name>
</gene>
<evidence type="ECO:0000313" key="2">
    <source>
        <dbReference type="Proteomes" id="UP000694890"/>
    </source>
</evidence>
<feature type="compositionally biased region" description="Basic and acidic residues" evidence="1">
    <location>
        <begin position="241"/>
        <end position="258"/>
    </location>
</feature>
<proteinExistence type="predicted"/>
<feature type="region of interest" description="Disordered" evidence="1">
    <location>
        <begin position="129"/>
        <end position="167"/>
    </location>
</feature>
<feature type="compositionally biased region" description="Low complexity" evidence="1">
    <location>
        <begin position="132"/>
        <end position="154"/>
    </location>
</feature>
<dbReference type="Proteomes" id="UP000694890">
    <property type="component" value="Linkage group LG6"/>
</dbReference>
<dbReference type="AlphaFoldDB" id="A0AAJ7PGM5"/>
<dbReference type="KEGG" id="lcf:108877937"/>
<evidence type="ECO:0000313" key="3">
    <source>
        <dbReference type="RefSeq" id="XP_018523709.1"/>
    </source>
</evidence>
<feature type="region of interest" description="Disordered" evidence="1">
    <location>
        <begin position="214"/>
        <end position="258"/>
    </location>
</feature>